<evidence type="ECO:0000256" key="3">
    <source>
        <dbReference type="ARBA" id="ARBA00022723"/>
    </source>
</evidence>
<evidence type="ECO:0000256" key="4">
    <source>
        <dbReference type="ARBA" id="ARBA00022851"/>
    </source>
</evidence>
<keyword evidence="3 5" id="KW-0479">Metal-binding</keyword>
<reference evidence="6 7" key="1">
    <citation type="submission" date="2017-11" db="EMBL/GenBank/DDBJ databases">
        <title>De-novo sequencing of pomegranate (Punica granatum L.) genome.</title>
        <authorList>
            <person name="Akparov Z."/>
            <person name="Amiraslanov A."/>
            <person name="Hajiyeva S."/>
            <person name="Abbasov M."/>
            <person name="Kaur K."/>
            <person name="Hamwieh A."/>
            <person name="Solovyev V."/>
            <person name="Salamov A."/>
            <person name="Braich B."/>
            <person name="Kosarev P."/>
            <person name="Mahmoud A."/>
            <person name="Hajiyev E."/>
            <person name="Babayeva S."/>
            <person name="Izzatullayeva V."/>
            <person name="Mammadov A."/>
            <person name="Mammadov A."/>
            <person name="Sharifova S."/>
            <person name="Ojaghi J."/>
            <person name="Eynullazada K."/>
            <person name="Bayramov B."/>
            <person name="Abdulazimova A."/>
            <person name="Shahmuradov I."/>
        </authorList>
    </citation>
    <scope>NUCLEOTIDE SEQUENCE [LARGE SCALE GENOMIC DNA]</scope>
    <source>
        <strain evidence="7">cv. AG2017</strain>
        <tissue evidence="6">Leaf</tissue>
    </source>
</reference>
<gene>
    <name evidence="6" type="ORF">CRG98_017938</name>
</gene>
<dbReference type="PANTHER" id="PTHR33543:SF37">
    <property type="entry name" value="METALLOTHIONEIN-LIKE PROTEIN 4B"/>
    <property type="match status" value="1"/>
</dbReference>
<organism evidence="6 7">
    <name type="scientific">Punica granatum</name>
    <name type="common">Pomegranate</name>
    <dbReference type="NCBI Taxonomy" id="22663"/>
    <lineage>
        <taxon>Eukaryota</taxon>
        <taxon>Viridiplantae</taxon>
        <taxon>Streptophyta</taxon>
        <taxon>Embryophyta</taxon>
        <taxon>Tracheophyta</taxon>
        <taxon>Spermatophyta</taxon>
        <taxon>Magnoliopsida</taxon>
        <taxon>eudicotyledons</taxon>
        <taxon>Gunneridae</taxon>
        <taxon>Pentapetalae</taxon>
        <taxon>rosids</taxon>
        <taxon>malvids</taxon>
        <taxon>Myrtales</taxon>
        <taxon>Lythraceae</taxon>
        <taxon>Punica</taxon>
    </lineage>
</organism>
<sequence>MSGCGGNCNCGSSCQCGSGCKRNPSLGYTEAATPTAKTVISGVAPVKMHKEEAPEMSTEGGHGCKCGSSCSCDPCTC</sequence>
<dbReference type="STRING" id="22663.A0A2I0JZG2"/>
<dbReference type="EMBL" id="PGOL01001016">
    <property type="protein sequence ID" value="PKI61714.1"/>
    <property type="molecule type" value="Genomic_DNA"/>
</dbReference>
<protein>
    <recommendedName>
        <fullName evidence="5">Metallothionein-like protein</fullName>
    </recommendedName>
</protein>
<evidence type="ECO:0000256" key="2">
    <source>
        <dbReference type="ARBA" id="ARBA00005802"/>
    </source>
</evidence>
<dbReference type="GO" id="GO:0046872">
    <property type="term" value="F:metal ion binding"/>
    <property type="evidence" value="ECO:0007669"/>
    <property type="project" value="UniProtKB-UniRule"/>
</dbReference>
<comment type="caution">
    <text evidence="6">The sequence shown here is derived from an EMBL/GenBank/DDBJ whole genome shotgun (WGS) entry which is preliminary data.</text>
</comment>
<dbReference type="AlphaFoldDB" id="A0A2I0JZG2"/>
<evidence type="ECO:0000313" key="6">
    <source>
        <dbReference type="EMBL" id="PKI61714.1"/>
    </source>
</evidence>
<dbReference type="InterPro" id="IPR000347">
    <property type="entry name" value="Metalthion_15p"/>
</dbReference>
<evidence type="ECO:0000313" key="7">
    <source>
        <dbReference type="Proteomes" id="UP000233551"/>
    </source>
</evidence>
<dbReference type="PANTHER" id="PTHR33543">
    <property type="entry name" value="METALLOTHIONEIN-LIKE PROTEIN 2A"/>
    <property type="match status" value="1"/>
</dbReference>
<evidence type="ECO:0000256" key="1">
    <source>
        <dbReference type="ARBA" id="ARBA00002568"/>
    </source>
</evidence>
<accession>A0A2I0JZG2</accession>
<comment type="function">
    <text evidence="1 5">Metallothioneins have a high content of cysteine residues that bind various heavy metals.</text>
</comment>
<comment type="similarity">
    <text evidence="2 5">Belongs to the metallothionein superfamily. Type 15 family.</text>
</comment>
<name>A0A2I0JZG2_PUNGR</name>
<evidence type="ECO:0000256" key="5">
    <source>
        <dbReference type="RuleBase" id="RU369052"/>
    </source>
</evidence>
<dbReference type="Pfam" id="PF01439">
    <property type="entry name" value="Metallothio_2"/>
    <property type="match status" value="1"/>
</dbReference>
<dbReference type="GeneID" id="116199965"/>
<keyword evidence="4 5" id="KW-0480">Metal-thiolate cluster</keyword>
<dbReference type="Proteomes" id="UP000233551">
    <property type="component" value="Unassembled WGS sequence"/>
</dbReference>
<proteinExistence type="inferred from homology"/>
<keyword evidence="7" id="KW-1185">Reference proteome</keyword>